<evidence type="ECO:0000313" key="3">
    <source>
        <dbReference type="Proteomes" id="UP000623608"/>
    </source>
</evidence>
<feature type="transmembrane region" description="Helical" evidence="1">
    <location>
        <begin position="7"/>
        <end position="30"/>
    </location>
</feature>
<keyword evidence="3" id="KW-1185">Reference proteome</keyword>
<protein>
    <submittedName>
        <fullName evidence="2">Uncharacterized protein</fullName>
    </submittedName>
</protein>
<proteinExistence type="predicted"/>
<comment type="caution">
    <text evidence="2">The sequence shown here is derived from an EMBL/GenBank/DDBJ whole genome shotgun (WGS) entry which is preliminary data.</text>
</comment>
<sequence>MRTGSRLLAAGLIALGAGVGAVAVLGPLLLGVLRYRISATSLNQIVGSDAAALVVVVPVTVAIGFWRSAVTRPLRCWPWRRPFSSSTPTPS</sequence>
<keyword evidence="1" id="KW-0812">Transmembrane</keyword>
<gene>
    <name evidence="2" type="ORF">Ate02nite_15640</name>
</gene>
<dbReference type="RefSeq" id="WP_203801288.1">
    <property type="nucleotide sequence ID" value="NZ_BOMY01000010.1"/>
</dbReference>
<dbReference type="AlphaFoldDB" id="A0A919NHN4"/>
<dbReference type="Proteomes" id="UP000623608">
    <property type="component" value="Unassembled WGS sequence"/>
</dbReference>
<reference evidence="2" key="1">
    <citation type="submission" date="2021-01" db="EMBL/GenBank/DDBJ databases">
        <title>Whole genome shotgun sequence of Actinoplanes tereljensis NBRC 105297.</title>
        <authorList>
            <person name="Komaki H."/>
            <person name="Tamura T."/>
        </authorList>
    </citation>
    <scope>NUCLEOTIDE SEQUENCE</scope>
    <source>
        <strain evidence="2">NBRC 105297</strain>
    </source>
</reference>
<accession>A0A919NHN4</accession>
<feature type="transmembrane region" description="Helical" evidence="1">
    <location>
        <begin position="50"/>
        <end position="70"/>
    </location>
</feature>
<keyword evidence="1" id="KW-1133">Transmembrane helix</keyword>
<keyword evidence="1" id="KW-0472">Membrane</keyword>
<evidence type="ECO:0000313" key="2">
    <source>
        <dbReference type="EMBL" id="GIF18834.1"/>
    </source>
</evidence>
<evidence type="ECO:0000256" key="1">
    <source>
        <dbReference type="SAM" id="Phobius"/>
    </source>
</evidence>
<dbReference type="EMBL" id="BOMY01000010">
    <property type="protein sequence ID" value="GIF18834.1"/>
    <property type="molecule type" value="Genomic_DNA"/>
</dbReference>
<organism evidence="2 3">
    <name type="scientific">Paractinoplanes tereljensis</name>
    <dbReference type="NCBI Taxonomy" id="571912"/>
    <lineage>
        <taxon>Bacteria</taxon>
        <taxon>Bacillati</taxon>
        <taxon>Actinomycetota</taxon>
        <taxon>Actinomycetes</taxon>
        <taxon>Micromonosporales</taxon>
        <taxon>Micromonosporaceae</taxon>
        <taxon>Paractinoplanes</taxon>
    </lineage>
</organism>
<name>A0A919NHN4_9ACTN</name>